<keyword evidence="3" id="KW-1185">Reference proteome</keyword>
<protein>
    <submittedName>
        <fullName evidence="2">Pseudouridine synthase</fullName>
    </submittedName>
</protein>
<dbReference type="EMBL" id="LDOU01000001">
    <property type="protein sequence ID" value="KLV11727.1"/>
    <property type="molecule type" value="Genomic_DNA"/>
</dbReference>
<dbReference type="PANTHER" id="PTHR39586:SF1">
    <property type="entry name" value="CYTOPLASMIC PROTEIN"/>
    <property type="match status" value="1"/>
</dbReference>
<dbReference type="STRING" id="320778.ABT57_00260"/>
<dbReference type="PIRSF" id="PIRSF006257">
    <property type="entry name" value="UCP006257"/>
    <property type="match status" value="1"/>
</dbReference>
<dbReference type="InterPro" id="IPR036814">
    <property type="entry name" value="YqcC-like_sf"/>
</dbReference>
<comment type="caution">
    <text evidence="2">The sequence shown here is derived from an EMBL/GenBank/DDBJ whole genome shotgun (WGS) entry which is preliminary data.</text>
</comment>
<dbReference type="Proteomes" id="UP000035909">
    <property type="component" value="Unassembled WGS sequence"/>
</dbReference>
<dbReference type="SUPFAM" id="SSF158452">
    <property type="entry name" value="YqcC-like"/>
    <property type="match status" value="1"/>
</dbReference>
<gene>
    <name evidence="2" type="ORF">ABT57_00260</name>
</gene>
<organism evidence="2 3">
    <name type="scientific">Photobacterium ganghwense</name>
    <dbReference type="NCBI Taxonomy" id="320778"/>
    <lineage>
        <taxon>Bacteria</taxon>
        <taxon>Pseudomonadati</taxon>
        <taxon>Pseudomonadota</taxon>
        <taxon>Gammaproteobacteria</taxon>
        <taxon>Vibrionales</taxon>
        <taxon>Vibrionaceae</taxon>
        <taxon>Photobacterium</taxon>
    </lineage>
</organism>
<dbReference type="Pfam" id="PF04287">
    <property type="entry name" value="DUF446"/>
    <property type="match status" value="1"/>
</dbReference>
<dbReference type="GO" id="GO:0044010">
    <property type="term" value="P:single-species biofilm formation"/>
    <property type="evidence" value="ECO:0007669"/>
    <property type="project" value="TreeGrafter"/>
</dbReference>
<evidence type="ECO:0000259" key="1">
    <source>
        <dbReference type="Pfam" id="PF04287"/>
    </source>
</evidence>
<evidence type="ECO:0000313" key="2">
    <source>
        <dbReference type="EMBL" id="KLV11727.1"/>
    </source>
</evidence>
<evidence type="ECO:0000313" key="3">
    <source>
        <dbReference type="Proteomes" id="UP000035909"/>
    </source>
</evidence>
<dbReference type="PANTHER" id="PTHR39586">
    <property type="entry name" value="CYTOPLASMIC PROTEIN-RELATED"/>
    <property type="match status" value="1"/>
</dbReference>
<dbReference type="InterPro" id="IPR023376">
    <property type="entry name" value="YqcC-like_dom"/>
</dbReference>
<accession>A0A0J1KBN3</accession>
<sequence>MTDMHQQCRLLLEQLEATMKSEGMWETIPPSSSALQSTEPFAVDTLHCTQWLQWIFIPRLLWILAENMPLPAAMAISPYVEESMKGLAGQPAILSVTRQLDELFKK</sequence>
<dbReference type="AlphaFoldDB" id="A0A0J1KBN3"/>
<dbReference type="Gene3D" id="1.20.1440.40">
    <property type="entry name" value="YqcC-like"/>
    <property type="match status" value="1"/>
</dbReference>
<reference evidence="2 3" key="1">
    <citation type="submission" date="2015-05" db="EMBL/GenBank/DDBJ databases">
        <title>Photobacterium galathea sp. nov.</title>
        <authorList>
            <person name="Machado H."/>
            <person name="Gram L."/>
        </authorList>
    </citation>
    <scope>NUCLEOTIDE SEQUENCE [LARGE SCALE GENOMIC DNA]</scope>
    <source>
        <strain evidence="2 3">DSM 22954</strain>
    </source>
</reference>
<feature type="domain" description="YqcC-like" evidence="1">
    <location>
        <begin position="8"/>
        <end position="103"/>
    </location>
</feature>
<dbReference type="InterPro" id="IPR007384">
    <property type="entry name" value="UCP006257"/>
</dbReference>
<dbReference type="RefSeq" id="WP_047883186.1">
    <property type="nucleotide sequence ID" value="NZ_CP071325.1"/>
</dbReference>
<name>A0A0J1KBN3_9GAMM</name>
<proteinExistence type="predicted"/>
<dbReference type="PATRIC" id="fig|320778.3.peg.53"/>